<protein>
    <submittedName>
        <fullName evidence="1">Uncharacterized protein</fullName>
    </submittedName>
</protein>
<dbReference type="EMBL" id="JABANO010027141">
    <property type="protein sequence ID" value="KAF4717349.1"/>
    <property type="molecule type" value="Genomic_DNA"/>
</dbReference>
<feature type="non-terminal residue" evidence="1">
    <location>
        <position position="168"/>
    </location>
</feature>
<evidence type="ECO:0000313" key="2">
    <source>
        <dbReference type="Proteomes" id="UP000553632"/>
    </source>
</evidence>
<dbReference type="AlphaFoldDB" id="A0A7J6R915"/>
<accession>A0A7J6R915</accession>
<dbReference type="Proteomes" id="UP000553632">
    <property type="component" value="Unassembled WGS sequence"/>
</dbReference>
<organism evidence="1 2">
    <name type="scientific">Perkinsus olseni</name>
    <name type="common">Perkinsus atlanticus</name>
    <dbReference type="NCBI Taxonomy" id="32597"/>
    <lineage>
        <taxon>Eukaryota</taxon>
        <taxon>Sar</taxon>
        <taxon>Alveolata</taxon>
        <taxon>Perkinsozoa</taxon>
        <taxon>Perkinsea</taxon>
        <taxon>Perkinsida</taxon>
        <taxon>Perkinsidae</taxon>
        <taxon>Perkinsus</taxon>
    </lineage>
</organism>
<keyword evidence="2" id="KW-1185">Reference proteome</keyword>
<reference evidence="1 2" key="1">
    <citation type="submission" date="2020-04" db="EMBL/GenBank/DDBJ databases">
        <title>Perkinsus olseni comparative genomics.</title>
        <authorList>
            <person name="Bogema D.R."/>
        </authorList>
    </citation>
    <scope>NUCLEOTIDE SEQUENCE [LARGE SCALE GENOMIC DNA]</scope>
    <source>
        <strain evidence="1 2">ATCC PRA-207</strain>
    </source>
</reference>
<name>A0A7J6R915_PEROL</name>
<sequence length="168" mass="19630">MAYGSLVSSRFMQPFPLPGWEVTSLYHPEVLFAQWRRSTYFLLPRREAVEIKPEPIDWTIVNEVKFAPLEFQYTQSHIHVDPVREAGVFKCAAPLGETTYFEVELNYHSRSRFGSTSRKNYTFDDAGRLSPLHYNPDSVWEADAVKELRRLDKFYEARPKNRQLPKAG</sequence>
<comment type="caution">
    <text evidence="1">The sequence shown here is derived from an EMBL/GenBank/DDBJ whole genome shotgun (WGS) entry which is preliminary data.</text>
</comment>
<evidence type="ECO:0000313" key="1">
    <source>
        <dbReference type="EMBL" id="KAF4717349.1"/>
    </source>
</evidence>
<gene>
    <name evidence="1" type="ORF">FOZ63_023292</name>
</gene>
<proteinExistence type="predicted"/>